<dbReference type="Proteomes" id="UP000076584">
    <property type="component" value="Unassembled WGS sequence"/>
</dbReference>
<feature type="region of interest" description="Disordered" evidence="1">
    <location>
        <begin position="31"/>
        <end position="94"/>
    </location>
</feature>
<evidence type="ECO:0000313" key="4">
    <source>
        <dbReference type="Proteomes" id="UP000076584"/>
    </source>
</evidence>
<feature type="compositionally biased region" description="Basic and acidic residues" evidence="1">
    <location>
        <begin position="44"/>
        <end position="57"/>
    </location>
</feature>
<comment type="caution">
    <text evidence="3">The sequence shown here is derived from an EMBL/GenBank/DDBJ whole genome shotgun (WGS) entry which is preliminary data.</text>
</comment>
<evidence type="ECO:0000256" key="1">
    <source>
        <dbReference type="SAM" id="MobiDB-lite"/>
    </source>
</evidence>
<keyword evidence="4" id="KW-1185">Reference proteome</keyword>
<keyword evidence="2" id="KW-0812">Transmembrane</keyword>
<dbReference type="EMBL" id="LFIW01001378">
    <property type="protein sequence ID" value="KZL82638.1"/>
    <property type="molecule type" value="Genomic_DNA"/>
</dbReference>
<protein>
    <submittedName>
        <fullName evidence="3">Uncharacterized protein</fullName>
    </submittedName>
</protein>
<name>A0A161WE36_COLIC</name>
<feature type="transmembrane region" description="Helical" evidence="2">
    <location>
        <begin position="274"/>
        <end position="295"/>
    </location>
</feature>
<organism evidence="3 4">
    <name type="scientific">Colletotrichum incanum</name>
    <name type="common">Soybean anthracnose fungus</name>
    <dbReference type="NCBI Taxonomy" id="1573173"/>
    <lineage>
        <taxon>Eukaryota</taxon>
        <taxon>Fungi</taxon>
        <taxon>Dikarya</taxon>
        <taxon>Ascomycota</taxon>
        <taxon>Pezizomycotina</taxon>
        <taxon>Sordariomycetes</taxon>
        <taxon>Hypocreomycetidae</taxon>
        <taxon>Glomerellales</taxon>
        <taxon>Glomerellaceae</taxon>
        <taxon>Colletotrichum</taxon>
        <taxon>Colletotrichum spaethianum species complex</taxon>
    </lineage>
</organism>
<proteinExistence type="predicted"/>
<reference evidence="3 4" key="1">
    <citation type="submission" date="2015-06" db="EMBL/GenBank/DDBJ databases">
        <title>Survival trade-offs in plant roots during colonization by closely related pathogenic and mutualistic fungi.</title>
        <authorList>
            <person name="Hacquard S."/>
            <person name="Kracher B."/>
            <person name="Hiruma K."/>
            <person name="Weinman A."/>
            <person name="Muench P."/>
            <person name="Garrido Oter R."/>
            <person name="Ver Loren van Themaat E."/>
            <person name="Dallerey J.-F."/>
            <person name="Damm U."/>
            <person name="Henrissat B."/>
            <person name="Lespinet O."/>
            <person name="Thon M."/>
            <person name="Kemen E."/>
            <person name="McHardy A.C."/>
            <person name="Schulze-Lefert P."/>
            <person name="O'Connell R.J."/>
        </authorList>
    </citation>
    <scope>NUCLEOTIDE SEQUENCE [LARGE SCALE GENOMIC DNA]</scope>
    <source>
        <strain evidence="3 4">MAFF 238704</strain>
    </source>
</reference>
<accession>A0A161WE36</accession>
<dbReference type="OrthoDB" id="4817680at2759"/>
<gene>
    <name evidence="3" type="ORF">CI238_04190</name>
</gene>
<evidence type="ECO:0000313" key="3">
    <source>
        <dbReference type="EMBL" id="KZL82638.1"/>
    </source>
</evidence>
<keyword evidence="2" id="KW-1133">Transmembrane helix</keyword>
<evidence type="ECO:0000256" key="2">
    <source>
        <dbReference type="SAM" id="Phobius"/>
    </source>
</evidence>
<dbReference type="AlphaFoldDB" id="A0A161WE36"/>
<feature type="compositionally biased region" description="Low complexity" evidence="1">
    <location>
        <begin position="7"/>
        <end position="18"/>
    </location>
</feature>
<keyword evidence="2" id="KW-0472">Membrane</keyword>
<feature type="transmembrane region" description="Helical" evidence="2">
    <location>
        <begin position="301"/>
        <end position="321"/>
    </location>
</feature>
<feature type="region of interest" description="Disordered" evidence="1">
    <location>
        <begin position="1"/>
        <end position="20"/>
    </location>
</feature>
<sequence length="495" mass="55239">MSIPPQASFSSVTTAVASRGTAYPSVEKLASFKLPSKPSMDEPTCDKVSDHSNESDPIRQLAPHPSTPTPASPVSTETSDRDFNLEDTPSTIHGESMLYPRHPLAARAPSINFPVSPHWPFQDATPRPSVMVPVAQSITGSSRAFHLSTRNSPIGQVSVSESLDEFQVNHPNAHLLSLHPRPLTYRQVTRNLTKIPELVEKPQRDIQSKQGVPMTYNEKPINAPHCHRLSRRIGKPNLRRHPEKRTITAKPKTFWYQRISVDTKIFRGSATITMFFLVNSFVSTSALITLVTARLDVPRGIVVWVIVSLSTCAFTLMILYLMRKFRNAVPFDDENRGCPPLPKQPLEASMSHMQLPASPSEIYHRRQLGAAVEQETSHPEQTTNELVKRPHGPEVNQVTQSSPISQIFNPLGPLSPREAIDNYWTDNFFISSADSEASSRTAVITSTSKALRNNPEFGLVGAAQQIRGERRAQRHAENNFSVLECAQWDGWLEWD</sequence>